<dbReference type="EC" id="2.7.7.108" evidence="8"/>
<comment type="cofactor">
    <cofactor evidence="8">
        <name>Mg(2+)</name>
        <dbReference type="ChEBI" id="CHEBI:18420"/>
    </cofactor>
    <cofactor evidence="8">
        <name>Mn(2+)</name>
        <dbReference type="ChEBI" id="CHEBI:29035"/>
    </cofactor>
</comment>
<dbReference type="EMBL" id="QICN01000001">
    <property type="protein sequence ID" value="PXV71244.1"/>
    <property type="molecule type" value="Genomic_DNA"/>
</dbReference>
<dbReference type="Proteomes" id="UP000248330">
    <property type="component" value="Unassembled WGS sequence"/>
</dbReference>
<keyword evidence="3 8" id="KW-0548">Nucleotidyltransferase</keyword>
<name>A0A318EK75_9GAMM</name>
<feature type="binding site" evidence="8">
    <location>
        <position position="187"/>
    </location>
    <ligand>
        <name>ATP</name>
        <dbReference type="ChEBI" id="CHEBI:30616"/>
    </ligand>
</feature>
<evidence type="ECO:0000256" key="3">
    <source>
        <dbReference type="ARBA" id="ARBA00022695"/>
    </source>
</evidence>
<dbReference type="NCBIfam" id="NF000658">
    <property type="entry name" value="PRK00029.1"/>
    <property type="match status" value="1"/>
</dbReference>
<evidence type="ECO:0000313" key="9">
    <source>
        <dbReference type="EMBL" id="PXV71244.1"/>
    </source>
</evidence>
<feature type="binding site" evidence="8">
    <location>
        <position position="264"/>
    </location>
    <ligand>
        <name>Mg(2+)</name>
        <dbReference type="ChEBI" id="CHEBI:18420"/>
    </ligand>
</feature>
<feature type="binding site" evidence="8">
    <location>
        <position position="103"/>
    </location>
    <ligand>
        <name>ATP</name>
        <dbReference type="ChEBI" id="CHEBI:30616"/>
    </ligand>
</feature>
<feature type="binding site" evidence="8">
    <location>
        <position position="273"/>
    </location>
    <ligand>
        <name>ATP</name>
        <dbReference type="ChEBI" id="CHEBI:30616"/>
    </ligand>
</feature>
<reference evidence="9 10" key="1">
    <citation type="submission" date="2018-04" db="EMBL/GenBank/DDBJ databases">
        <title>Genomic Encyclopedia of Type Strains, Phase IV (KMG-IV): sequencing the most valuable type-strain genomes for metagenomic binning, comparative biology and taxonomic classification.</title>
        <authorList>
            <person name="Goeker M."/>
        </authorList>
    </citation>
    <scope>NUCLEOTIDE SEQUENCE [LARGE SCALE GENOMIC DNA]</scope>
    <source>
        <strain evidence="9 10">DSM 104150</strain>
    </source>
</reference>
<dbReference type="GO" id="GO:0005524">
    <property type="term" value="F:ATP binding"/>
    <property type="evidence" value="ECO:0007669"/>
    <property type="project" value="UniProtKB-UniRule"/>
</dbReference>
<keyword evidence="6 8" id="KW-0067">ATP-binding</keyword>
<feature type="binding site" evidence="8">
    <location>
        <position position="137"/>
    </location>
    <ligand>
        <name>ATP</name>
        <dbReference type="ChEBI" id="CHEBI:30616"/>
    </ligand>
</feature>
<evidence type="ECO:0000256" key="6">
    <source>
        <dbReference type="ARBA" id="ARBA00022840"/>
    </source>
</evidence>
<gene>
    <name evidence="8" type="primary">ydiU</name>
    <name evidence="8" type="synonym">selO</name>
    <name evidence="9" type="ORF">C8D93_101289</name>
</gene>
<evidence type="ECO:0000256" key="7">
    <source>
        <dbReference type="ARBA" id="ARBA00022842"/>
    </source>
</evidence>
<dbReference type="RefSeq" id="WP_110263381.1">
    <property type="nucleotide sequence ID" value="NZ_CAKZQT010000007.1"/>
</dbReference>
<dbReference type="OrthoDB" id="9776281at2"/>
<dbReference type="GO" id="GO:0000287">
    <property type="term" value="F:magnesium ion binding"/>
    <property type="evidence" value="ECO:0007669"/>
    <property type="project" value="UniProtKB-UniRule"/>
</dbReference>
<dbReference type="InterPro" id="IPR003846">
    <property type="entry name" value="SelO"/>
</dbReference>
<evidence type="ECO:0000256" key="1">
    <source>
        <dbReference type="ARBA" id="ARBA00009747"/>
    </source>
</evidence>
<dbReference type="GO" id="GO:0030145">
    <property type="term" value="F:manganese ion binding"/>
    <property type="evidence" value="ECO:0007669"/>
    <property type="project" value="UniProtKB-UniRule"/>
</dbReference>
<comment type="catalytic activity">
    <reaction evidence="8">
        <text>L-seryl-[protein] + UTP = O-(5'-uridylyl)-L-seryl-[protein] + diphosphate</text>
        <dbReference type="Rhea" id="RHEA:64604"/>
        <dbReference type="Rhea" id="RHEA-COMP:9863"/>
        <dbReference type="Rhea" id="RHEA-COMP:16635"/>
        <dbReference type="ChEBI" id="CHEBI:29999"/>
        <dbReference type="ChEBI" id="CHEBI:33019"/>
        <dbReference type="ChEBI" id="CHEBI:46398"/>
        <dbReference type="ChEBI" id="CHEBI:156051"/>
    </reaction>
</comment>
<keyword evidence="2 8" id="KW-0808">Transferase</keyword>
<evidence type="ECO:0000256" key="8">
    <source>
        <dbReference type="HAMAP-Rule" id="MF_00692"/>
    </source>
</evidence>
<dbReference type="EC" id="2.7.7.-" evidence="8"/>
<dbReference type="AlphaFoldDB" id="A0A318EK75"/>
<keyword evidence="8" id="KW-0464">Manganese</keyword>
<dbReference type="HAMAP" id="MF_00692">
    <property type="entry name" value="SelO"/>
    <property type="match status" value="1"/>
</dbReference>
<proteinExistence type="inferred from homology"/>
<feature type="binding site" evidence="8">
    <location>
        <position position="136"/>
    </location>
    <ligand>
        <name>ATP</name>
        <dbReference type="ChEBI" id="CHEBI:30616"/>
    </ligand>
</feature>
<feature type="binding site" evidence="8">
    <location>
        <position position="101"/>
    </location>
    <ligand>
        <name>ATP</name>
        <dbReference type="ChEBI" id="CHEBI:30616"/>
    </ligand>
</feature>
<feature type="binding site" evidence="8">
    <location>
        <position position="104"/>
    </location>
    <ligand>
        <name>ATP</name>
        <dbReference type="ChEBI" id="CHEBI:30616"/>
    </ligand>
</feature>
<sequence>MSETPDRIASPLRRLDALRLDNRFARLGEAYFSRVTPTPLTNPRLLHANAEVAALLDLDPAAVGEPSFTQVFAGNAPLPGGDPLAMLYAGHQFGVWVPQLGDGRAILLGQVRNARGASWDLQLKGAGQTPYSRFADGRAVLRSSVREYLAGEALHHLGIPTTRALCLIAADDPVRRETMETAAVICRVAPSHVRFGSFEVFYSRGQFERLAPLADHVIDEHFADLSGRPDRHLRWLERITDLTAELIAAWQAVGFCHGVMNTDNMSAVGVTLDFGPYGFIDGFDGHHICNHSDEGGRYAYDNQPRIGHWNCSRLVQACVPLLGETPEAAAELGQSIVDRYPETYSRAMTGRWRAKFGLLDAHDGDEDLMNRFLTLLHRGRSDFTLSFRGLAAVRADDAAIPAALGDQVLDHDALGGWLADYRARLRAQSEDDAGRAARMNRVNPLVVLRNHLAQRVIDDCAQGSTVELERLLASLRRPYEEPAQAAHAAVPPPDARHIAVSCSS</sequence>
<keyword evidence="5 8" id="KW-0547">Nucleotide-binding</keyword>
<accession>A0A318EK75</accession>
<evidence type="ECO:0000256" key="2">
    <source>
        <dbReference type="ARBA" id="ARBA00022679"/>
    </source>
</evidence>
<evidence type="ECO:0000256" key="4">
    <source>
        <dbReference type="ARBA" id="ARBA00022723"/>
    </source>
</evidence>
<protein>
    <recommendedName>
        <fullName evidence="8">Protein nucleotidyltransferase YdiU</fullName>
        <ecNumber evidence="8">2.7.7.-</ecNumber>
    </recommendedName>
    <alternativeName>
        <fullName evidence="8">Protein adenylyltransferase YdiU</fullName>
        <ecNumber evidence="8">2.7.7.108</ecNumber>
    </alternativeName>
    <alternativeName>
        <fullName evidence="8">Protein uridylyltransferase YdiU</fullName>
        <ecNumber evidence="8">2.7.7.-</ecNumber>
    </alternativeName>
</protein>
<dbReference type="PANTHER" id="PTHR32057:SF14">
    <property type="entry name" value="PROTEIN ADENYLYLTRANSFERASE SELO, MITOCHONDRIAL"/>
    <property type="match status" value="1"/>
</dbReference>
<keyword evidence="4 8" id="KW-0479">Metal-binding</keyword>
<feature type="active site" description="Proton acceptor" evidence="8">
    <location>
        <position position="263"/>
    </location>
</feature>
<comment type="function">
    <text evidence="8">Nucleotidyltransferase involved in the post-translational modification of proteins. It can catalyze the addition of adenosine monophosphate (AMP) or uridine monophosphate (UMP) to a protein, resulting in modifications known as AMPylation and UMPylation.</text>
</comment>
<evidence type="ECO:0000313" key="10">
    <source>
        <dbReference type="Proteomes" id="UP000248330"/>
    </source>
</evidence>
<comment type="catalytic activity">
    <reaction evidence="8">
        <text>L-histidyl-[protein] + UTP = N(tele)-(5'-uridylyl)-L-histidyl-[protein] + diphosphate</text>
        <dbReference type="Rhea" id="RHEA:83891"/>
        <dbReference type="Rhea" id="RHEA-COMP:9745"/>
        <dbReference type="Rhea" id="RHEA-COMP:20239"/>
        <dbReference type="ChEBI" id="CHEBI:29979"/>
        <dbReference type="ChEBI" id="CHEBI:33019"/>
        <dbReference type="ChEBI" id="CHEBI:46398"/>
        <dbReference type="ChEBI" id="CHEBI:233474"/>
    </reaction>
</comment>
<feature type="binding site" evidence="8">
    <location>
        <position position="124"/>
    </location>
    <ligand>
        <name>ATP</name>
        <dbReference type="ChEBI" id="CHEBI:30616"/>
    </ligand>
</feature>
<evidence type="ECO:0000256" key="5">
    <source>
        <dbReference type="ARBA" id="ARBA00022741"/>
    </source>
</evidence>
<feature type="binding site" evidence="8">
    <location>
        <position position="194"/>
    </location>
    <ligand>
        <name>ATP</name>
        <dbReference type="ChEBI" id="CHEBI:30616"/>
    </ligand>
</feature>
<comment type="caution">
    <text evidence="9">The sequence shown here is derived from an EMBL/GenBank/DDBJ whole genome shotgun (WGS) entry which is preliminary data.</text>
</comment>
<comment type="catalytic activity">
    <reaction evidence="8">
        <text>L-tyrosyl-[protein] + UTP = O-(5'-uridylyl)-L-tyrosyl-[protein] + diphosphate</text>
        <dbReference type="Rhea" id="RHEA:83887"/>
        <dbReference type="Rhea" id="RHEA-COMP:10136"/>
        <dbReference type="Rhea" id="RHEA-COMP:20238"/>
        <dbReference type="ChEBI" id="CHEBI:33019"/>
        <dbReference type="ChEBI" id="CHEBI:46398"/>
        <dbReference type="ChEBI" id="CHEBI:46858"/>
        <dbReference type="ChEBI" id="CHEBI:90602"/>
    </reaction>
</comment>
<dbReference type="GO" id="GO:0070733">
    <property type="term" value="F:AMPylase activity"/>
    <property type="evidence" value="ECO:0007669"/>
    <property type="project" value="UniProtKB-EC"/>
</dbReference>
<comment type="catalytic activity">
    <reaction evidence="8">
        <text>L-seryl-[protein] + ATP = 3-O-(5'-adenylyl)-L-seryl-[protein] + diphosphate</text>
        <dbReference type="Rhea" id="RHEA:58120"/>
        <dbReference type="Rhea" id="RHEA-COMP:9863"/>
        <dbReference type="Rhea" id="RHEA-COMP:15073"/>
        <dbReference type="ChEBI" id="CHEBI:29999"/>
        <dbReference type="ChEBI" id="CHEBI:30616"/>
        <dbReference type="ChEBI" id="CHEBI:33019"/>
        <dbReference type="ChEBI" id="CHEBI:142516"/>
        <dbReference type="EC" id="2.7.7.108"/>
    </reaction>
</comment>
<comment type="catalytic activity">
    <reaction evidence="8">
        <text>L-threonyl-[protein] + ATP = 3-O-(5'-adenylyl)-L-threonyl-[protein] + diphosphate</text>
        <dbReference type="Rhea" id="RHEA:54292"/>
        <dbReference type="Rhea" id="RHEA-COMP:11060"/>
        <dbReference type="Rhea" id="RHEA-COMP:13847"/>
        <dbReference type="ChEBI" id="CHEBI:30013"/>
        <dbReference type="ChEBI" id="CHEBI:30616"/>
        <dbReference type="ChEBI" id="CHEBI:33019"/>
        <dbReference type="ChEBI" id="CHEBI:138113"/>
        <dbReference type="EC" id="2.7.7.108"/>
    </reaction>
</comment>
<dbReference type="Pfam" id="PF02696">
    <property type="entry name" value="SelO"/>
    <property type="match status" value="1"/>
</dbReference>
<keyword evidence="10" id="KW-1185">Reference proteome</keyword>
<keyword evidence="7 8" id="KW-0460">Magnesium</keyword>
<comment type="catalytic activity">
    <reaction evidence="8">
        <text>L-tyrosyl-[protein] + ATP = O-(5'-adenylyl)-L-tyrosyl-[protein] + diphosphate</text>
        <dbReference type="Rhea" id="RHEA:54288"/>
        <dbReference type="Rhea" id="RHEA-COMP:10136"/>
        <dbReference type="Rhea" id="RHEA-COMP:13846"/>
        <dbReference type="ChEBI" id="CHEBI:30616"/>
        <dbReference type="ChEBI" id="CHEBI:33019"/>
        <dbReference type="ChEBI" id="CHEBI:46858"/>
        <dbReference type="ChEBI" id="CHEBI:83624"/>
        <dbReference type="EC" id="2.7.7.108"/>
    </reaction>
</comment>
<organism evidence="9 10">
    <name type="scientific">Sinimarinibacterium flocculans</name>
    <dbReference type="NCBI Taxonomy" id="985250"/>
    <lineage>
        <taxon>Bacteria</taxon>
        <taxon>Pseudomonadati</taxon>
        <taxon>Pseudomonadota</taxon>
        <taxon>Gammaproteobacteria</taxon>
        <taxon>Nevskiales</taxon>
        <taxon>Nevskiaceae</taxon>
        <taxon>Sinimarinibacterium</taxon>
    </lineage>
</organism>
<feature type="binding site" evidence="8">
    <location>
        <position position="273"/>
    </location>
    <ligand>
        <name>Mg(2+)</name>
        <dbReference type="ChEBI" id="CHEBI:18420"/>
    </ligand>
</feature>
<comment type="similarity">
    <text evidence="1 8">Belongs to the SELO family.</text>
</comment>
<dbReference type="PANTHER" id="PTHR32057">
    <property type="entry name" value="PROTEIN ADENYLYLTRANSFERASE SELO, MITOCHONDRIAL"/>
    <property type="match status" value="1"/>
</dbReference>